<sequence length="257" mass="28892">MPIYEGQSVEEAIQNGLKALGVTQDEVQTTIIEEGKKGFLGVGKKNAQVSLEYMAKQETENKSETVNKTEAEEDNEKSSEEIETVEEVSDKEAEQAEKLSEGLDNQEALTQLSIYLTDITKELNAPATIKTSRDAGRIVFDLDTSKKGLLIGRHGKTLNALQYLAQVYIHRIAKNKLPIVVNVGNYRQKREDILESLAERTAEKVDRTGMPAFLEPMPAFERKHIHAVLSKKSYVTTHSEGDEPYRYLVVEPAKKYY</sequence>
<dbReference type="SMART" id="SM00393">
    <property type="entry name" value="R3H"/>
    <property type="match status" value="1"/>
</dbReference>
<protein>
    <recommendedName>
        <fullName evidence="6">RNA-binding protein KhpB</fullName>
    </recommendedName>
    <alternativeName>
        <fullName evidence="6">RNA-binding protein EloR</fullName>
    </alternativeName>
</protein>
<dbReference type="GO" id="GO:0005737">
    <property type="term" value="C:cytoplasm"/>
    <property type="evidence" value="ECO:0007669"/>
    <property type="project" value="UniProtKB-SubCell"/>
</dbReference>
<comment type="subunit">
    <text evidence="6">Forms a complex with KhpA.</text>
</comment>
<dbReference type="AlphaFoldDB" id="A0A2H6CKB1"/>
<dbReference type="Gene3D" id="3.30.30.80">
    <property type="entry name" value="probable RNA-binding protein from clostridium symbiosum atcc 14940"/>
    <property type="match status" value="1"/>
</dbReference>
<feature type="compositionally biased region" description="Basic and acidic residues" evidence="7">
    <location>
        <begin position="57"/>
        <end position="80"/>
    </location>
</feature>
<dbReference type="SMART" id="SM00322">
    <property type="entry name" value="KH"/>
    <property type="match status" value="1"/>
</dbReference>
<dbReference type="Proteomes" id="UP000236214">
    <property type="component" value="Unassembled WGS sequence"/>
</dbReference>
<dbReference type="RefSeq" id="WP_061840909.1">
    <property type="nucleotide sequence ID" value="NZ_BDEB01000014.1"/>
</dbReference>
<dbReference type="CDD" id="cd02414">
    <property type="entry name" value="KH-II_Jag"/>
    <property type="match status" value="1"/>
</dbReference>
<dbReference type="SUPFAM" id="SSF82708">
    <property type="entry name" value="R3H domain"/>
    <property type="match status" value="1"/>
</dbReference>
<dbReference type="InterPro" id="IPR034079">
    <property type="entry name" value="R3H_KhpB"/>
</dbReference>
<dbReference type="SMART" id="SM01245">
    <property type="entry name" value="Jag_N"/>
    <property type="match status" value="1"/>
</dbReference>
<dbReference type="PROSITE" id="PS51061">
    <property type="entry name" value="R3H"/>
    <property type="match status" value="1"/>
</dbReference>
<dbReference type="EMBL" id="BDEC01000013">
    <property type="protein sequence ID" value="GBD67606.1"/>
    <property type="molecule type" value="Genomic_DNA"/>
</dbReference>
<dbReference type="InterPro" id="IPR004087">
    <property type="entry name" value="KH_dom"/>
</dbReference>
<keyword evidence="5 6" id="KW-0961">Cell wall biogenesis/degradation</keyword>
<evidence type="ECO:0000313" key="10">
    <source>
        <dbReference type="Proteomes" id="UP000236214"/>
    </source>
</evidence>
<dbReference type="HAMAP" id="MF_00867">
    <property type="entry name" value="KhpB"/>
    <property type="match status" value="1"/>
</dbReference>
<dbReference type="GO" id="GO:0071555">
    <property type="term" value="P:cell wall organization"/>
    <property type="evidence" value="ECO:0007669"/>
    <property type="project" value="UniProtKB-KW"/>
</dbReference>
<proteinExistence type="inferred from homology"/>
<evidence type="ECO:0000256" key="7">
    <source>
        <dbReference type="SAM" id="MobiDB-lite"/>
    </source>
</evidence>
<feature type="domain" description="R3H" evidence="8">
    <location>
        <begin position="188"/>
        <end position="254"/>
    </location>
</feature>
<dbReference type="InterPro" id="IPR038247">
    <property type="entry name" value="Jag_N_dom_sf"/>
</dbReference>
<comment type="caution">
    <text evidence="6">Lacks conserved residue(s) required for the propagation of feature annotation.</text>
</comment>
<comment type="similarity">
    <text evidence="6">Belongs to the KhpB RNA-binding protein family.</text>
</comment>
<evidence type="ECO:0000256" key="5">
    <source>
        <dbReference type="ARBA" id="ARBA00023316"/>
    </source>
</evidence>
<dbReference type="PANTHER" id="PTHR35800:SF1">
    <property type="entry name" value="RNA-BINDING PROTEIN KHPB"/>
    <property type="match status" value="1"/>
</dbReference>
<comment type="function">
    <text evidence="6">A probable RNA chaperone. Forms a complex with KhpA which binds to cellular RNA and controls its expression. Plays a role in peptidoglycan (PG) homeostasis and cell length regulation.</text>
</comment>
<comment type="domain">
    <text evidence="6">Has an N-terminal Jag-N domain and 2 RNA-binding domains (KH and R3H).</text>
</comment>
<dbReference type="GO" id="GO:0008360">
    <property type="term" value="P:regulation of cell shape"/>
    <property type="evidence" value="ECO:0007669"/>
    <property type="project" value="UniProtKB-KW"/>
</dbReference>
<dbReference type="Gene3D" id="3.30.1370.50">
    <property type="entry name" value="R3H-like domain"/>
    <property type="match status" value="1"/>
</dbReference>
<dbReference type="PANTHER" id="PTHR35800">
    <property type="entry name" value="PROTEIN JAG"/>
    <property type="match status" value="1"/>
</dbReference>
<dbReference type="InterPro" id="IPR039247">
    <property type="entry name" value="KhpB"/>
</dbReference>
<dbReference type="Pfam" id="PF14804">
    <property type="entry name" value="Jag_N"/>
    <property type="match status" value="1"/>
</dbReference>
<keyword evidence="1 6" id="KW-0963">Cytoplasm</keyword>
<dbReference type="GO" id="GO:0009252">
    <property type="term" value="P:peptidoglycan biosynthetic process"/>
    <property type="evidence" value="ECO:0007669"/>
    <property type="project" value="UniProtKB-UniRule"/>
</dbReference>
<evidence type="ECO:0000256" key="6">
    <source>
        <dbReference type="HAMAP-Rule" id="MF_00867"/>
    </source>
</evidence>
<evidence type="ECO:0000256" key="1">
    <source>
        <dbReference type="ARBA" id="ARBA00022490"/>
    </source>
</evidence>
<evidence type="ECO:0000256" key="4">
    <source>
        <dbReference type="ARBA" id="ARBA00023186"/>
    </source>
</evidence>
<dbReference type="NCBIfam" id="NF041568">
    <property type="entry name" value="Jag_EloR"/>
    <property type="match status" value="1"/>
</dbReference>
<comment type="subcellular location">
    <subcellularLocation>
        <location evidence="6">Cytoplasm</location>
    </subcellularLocation>
</comment>
<keyword evidence="2 6" id="KW-0694">RNA-binding</keyword>
<dbReference type="GO" id="GO:0003723">
    <property type="term" value="F:RNA binding"/>
    <property type="evidence" value="ECO:0007669"/>
    <property type="project" value="UniProtKB-UniRule"/>
</dbReference>
<organism evidence="9 10">
    <name type="scientific">Tetragenococcus halophilus subsp. halophilus</name>
    <dbReference type="NCBI Taxonomy" id="1513897"/>
    <lineage>
        <taxon>Bacteria</taxon>
        <taxon>Bacillati</taxon>
        <taxon>Bacillota</taxon>
        <taxon>Bacilli</taxon>
        <taxon>Lactobacillales</taxon>
        <taxon>Enterococcaceae</taxon>
        <taxon>Tetragenococcus</taxon>
    </lineage>
</organism>
<dbReference type="InterPro" id="IPR032782">
    <property type="entry name" value="KhpB_N"/>
</dbReference>
<evidence type="ECO:0000313" key="9">
    <source>
        <dbReference type="EMBL" id="GBD67606.1"/>
    </source>
</evidence>
<reference evidence="9 10" key="1">
    <citation type="submission" date="2016-05" db="EMBL/GenBank/DDBJ databases">
        <title>Whole genome sequencing of Tetragenococcus halophilus subsp. halophilus NISL 7118.</title>
        <authorList>
            <person name="Shiwa Y."/>
            <person name="Nishimura I."/>
            <person name="Yoshikawa H."/>
            <person name="Koyama Y."/>
            <person name="Oguma T."/>
        </authorList>
    </citation>
    <scope>NUCLEOTIDE SEQUENCE [LARGE SCALE GENOMIC DNA]</scope>
    <source>
        <strain evidence="9 10">NISL 7118</strain>
    </source>
</reference>
<dbReference type="Pfam" id="PF01424">
    <property type="entry name" value="R3H"/>
    <property type="match status" value="1"/>
</dbReference>
<dbReference type="InterPro" id="IPR015946">
    <property type="entry name" value="KH_dom-like_a/b"/>
</dbReference>
<name>A0A2H6CKB1_TETHA</name>
<keyword evidence="10" id="KW-1185">Reference proteome</keyword>
<evidence type="ECO:0000256" key="2">
    <source>
        <dbReference type="ARBA" id="ARBA00022884"/>
    </source>
</evidence>
<evidence type="ECO:0000259" key="8">
    <source>
        <dbReference type="PROSITE" id="PS51061"/>
    </source>
</evidence>
<evidence type="ECO:0000256" key="3">
    <source>
        <dbReference type="ARBA" id="ARBA00022960"/>
    </source>
</evidence>
<feature type="region of interest" description="Disordered" evidence="7">
    <location>
        <begin position="57"/>
        <end position="102"/>
    </location>
</feature>
<dbReference type="InterPro" id="IPR036867">
    <property type="entry name" value="R3H_dom_sf"/>
</dbReference>
<dbReference type="Gene3D" id="3.30.300.20">
    <property type="match status" value="1"/>
</dbReference>
<keyword evidence="3 6" id="KW-0133">Cell shape</keyword>
<comment type="caution">
    <text evidence="9">The sequence shown here is derived from an EMBL/GenBank/DDBJ whole genome shotgun (WGS) entry which is preliminary data.</text>
</comment>
<gene>
    <name evidence="6" type="primary">khpB</name>
    <name evidence="6" type="synonym">eloR</name>
    <name evidence="9" type="ORF">TEHN7118_0412</name>
</gene>
<accession>A0A2H6CKB1</accession>
<keyword evidence="4 6" id="KW-0143">Chaperone</keyword>
<dbReference type="Pfam" id="PF13083">
    <property type="entry name" value="KH_KhpA-B"/>
    <property type="match status" value="1"/>
</dbReference>
<feature type="compositionally biased region" description="Basic and acidic residues" evidence="7">
    <location>
        <begin position="88"/>
        <end position="101"/>
    </location>
</feature>
<dbReference type="CDD" id="cd02644">
    <property type="entry name" value="R3H_jag"/>
    <property type="match status" value="1"/>
</dbReference>
<dbReference type="InterPro" id="IPR038008">
    <property type="entry name" value="Jag_KH"/>
</dbReference>
<dbReference type="InterPro" id="IPR001374">
    <property type="entry name" value="R3H_dom"/>
</dbReference>